<dbReference type="Proteomes" id="UP000762676">
    <property type="component" value="Unassembled WGS sequence"/>
</dbReference>
<gene>
    <name evidence="1" type="ORF">ElyMa_004211100</name>
</gene>
<protein>
    <submittedName>
        <fullName evidence="1">ATP-dependent DNA helicase</fullName>
    </submittedName>
</protein>
<dbReference type="PANTHER" id="PTHR33776">
    <property type="entry name" value="ENDO/EXONUCLEASE/PHOSPHATASE DOMAIN-CONTAINING PROTEIN"/>
    <property type="match status" value="1"/>
</dbReference>
<dbReference type="EMBL" id="BMAT01008518">
    <property type="protein sequence ID" value="GFR86943.1"/>
    <property type="molecule type" value="Genomic_DNA"/>
</dbReference>
<keyword evidence="2" id="KW-1185">Reference proteome</keyword>
<dbReference type="InterPro" id="IPR036691">
    <property type="entry name" value="Endo/exonu/phosph_ase_sf"/>
</dbReference>
<dbReference type="Gene3D" id="3.60.10.10">
    <property type="entry name" value="Endonuclease/exonuclease/phosphatase"/>
    <property type="match status" value="1"/>
</dbReference>
<dbReference type="PANTHER" id="PTHR33776:SF3">
    <property type="entry name" value="PHD-TYPE DOMAIN-CONTAINING PROTEIN"/>
    <property type="match status" value="1"/>
</dbReference>
<name>A0AAV4GPR8_9GAST</name>
<accession>A0AAV4GPR8</accession>
<keyword evidence="1" id="KW-0378">Hydrolase</keyword>
<proteinExistence type="predicted"/>
<reference evidence="1 2" key="1">
    <citation type="journal article" date="2021" name="Elife">
        <title>Chloroplast acquisition without the gene transfer in kleptoplastic sea slugs, Plakobranchus ocellatus.</title>
        <authorList>
            <person name="Maeda T."/>
            <person name="Takahashi S."/>
            <person name="Yoshida T."/>
            <person name="Shimamura S."/>
            <person name="Takaki Y."/>
            <person name="Nagai Y."/>
            <person name="Toyoda A."/>
            <person name="Suzuki Y."/>
            <person name="Arimoto A."/>
            <person name="Ishii H."/>
            <person name="Satoh N."/>
            <person name="Nishiyama T."/>
            <person name="Hasebe M."/>
            <person name="Maruyama T."/>
            <person name="Minagawa J."/>
            <person name="Obokata J."/>
            <person name="Shigenobu S."/>
        </authorList>
    </citation>
    <scope>NUCLEOTIDE SEQUENCE [LARGE SCALE GENOMIC DNA]</scope>
</reference>
<evidence type="ECO:0000313" key="1">
    <source>
        <dbReference type="EMBL" id="GFR86943.1"/>
    </source>
</evidence>
<organism evidence="1 2">
    <name type="scientific">Elysia marginata</name>
    <dbReference type="NCBI Taxonomy" id="1093978"/>
    <lineage>
        <taxon>Eukaryota</taxon>
        <taxon>Metazoa</taxon>
        <taxon>Spiralia</taxon>
        <taxon>Lophotrochozoa</taxon>
        <taxon>Mollusca</taxon>
        <taxon>Gastropoda</taxon>
        <taxon>Heterobranchia</taxon>
        <taxon>Euthyneura</taxon>
        <taxon>Panpulmonata</taxon>
        <taxon>Sacoglossa</taxon>
        <taxon>Placobranchoidea</taxon>
        <taxon>Plakobranchidae</taxon>
        <taxon>Elysia</taxon>
    </lineage>
</organism>
<keyword evidence="1" id="KW-0067">ATP-binding</keyword>
<dbReference type="AlphaFoldDB" id="A0AAV4GPR8"/>
<dbReference type="GO" id="GO:0004386">
    <property type="term" value="F:helicase activity"/>
    <property type="evidence" value="ECO:0007669"/>
    <property type="project" value="UniProtKB-KW"/>
</dbReference>
<keyword evidence="1" id="KW-0347">Helicase</keyword>
<evidence type="ECO:0000313" key="2">
    <source>
        <dbReference type="Proteomes" id="UP000762676"/>
    </source>
</evidence>
<keyword evidence="1" id="KW-0547">Nucleotide-binding</keyword>
<sequence length="178" mass="20723">MKKAEPIQCKSFELLVVTTISNQQMRFLTIYRPPPSKKNKLTFTMFKDEFQNFVMEKSLCGNLILIGDFIIHVENENDSQGKWLMELFDSLNLKQNIREPTHDGGHALDLLVTPKNNSFIKFLIKSKNVIFLITNLLISSSQQRNQSQAERHLNTARPKTLTSRLLKDPYLKQKFPRK</sequence>
<comment type="caution">
    <text evidence="1">The sequence shown here is derived from an EMBL/GenBank/DDBJ whole genome shotgun (WGS) entry which is preliminary data.</text>
</comment>